<evidence type="ECO:0000256" key="1">
    <source>
        <dbReference type="SAM" id="MobiDB-lite"/>
    </source>
</evidence>
<dbReference type="OrthoDB" id="392488at2759"/>
<name>A0A1B1E0J8_9APIC</name>
<proteinExistence type="predicted"/>
<dbReference type="VEuPathDB" id="PlasmoDB:PCOAH_00030220"/>
<dbReference type="SUPFAM" id="SSF55811">
    <property type="entry name" value="Nudix"/>
    <property type="match status" value="1"/>
</dbReference>
<dbReference type="KEGG" id="pcot:PCOAH_00030220"/>
<accession>A0A1B1E0J8</accession>
<feature type="region of interest" description="Disordered" evidence="1">
    <location>
        <begin position="120"/>
        <end position="186"/>
    </location>
</feature>
<dbReference type="Gene3D" id="3.90.79.10">
    <property type="entry name" value="Nucleoside Triphosphate Pyrophosphohydrolase"/>
    <property type="match status" value="1"/>
</dbReference>
<sequence length="697" mass="80631">MYHSGNSVMPGSAPLCNVNGAPIYMTGVKIRTFSPVWNGNYTNMNISANKIRKNVNGYLSPVVHFLGQRRFQSGAKRIGKKEYVRSTGQPNRLKLLKQYRCVAKGFPCSEHSGGINNCPVSSPISCPGGGRGGSRSDDRGGRLNSCPPADLSSNPSCDPEEPEWQIVSYNHPPQDTNPPVSSRLSDKTKHNYKAAGYFIVMTEVEQNPANNANQETNRRNINVKILLGYDPLKKQQNKEPLQTDAGSRMKGELSVPGGKRDRGEYNPVVTAYREFSEETLYLYNMFVSYFSHLHYVMKGITPGGEPTQGGVKSQTEGHAPMEGDPYELFLQRNFLNDITQMSIQQKMNAINVHINNFMLYFKEACLNIKENHETMYRCSYPPSYHQRRSAMLEQIHKEISLFSSIEDDEVSNFKLYYPQGKYCLFFYNVIQHHCKNMLDYLRNYFWHNYMTFFNILLSENMHFLIRCRANSKTDYETYLFDSTEIRKRIDPDFYYNLMHVRNLIPSKYEKNKKDTFYGEGTSQKGEADNQIDTGYMNDMTWLDLSDMLLYFLRHCNHVPIVRHVWNLFDEIMRKGGNPVCLPPDEHHREDNQKDAPPSKFILVDKGSLKLHRCVAANVWHLYKDIHTRLRMLIQQEKYEAFWALFFSPFNTKLTEHNVGTLSKTCNAPYRKFLRCLVTSRDFWVFLFLNLVGTIPTR</sequence>
<dbReference type="CDD" id="cd02883">
    <property type="entry name" value="NUDIX_Hydrolase"/>
    <property type="match status" value="1"/>
</dbReference>
<dbReference type="InterPro" id="IPR015797">
    <property type="entry name" value="NUDIX_hydrolase-like_dom_sf"/>
</dbReference>
<dbReference type="Proteomes" id="UP000092716">
    <property type="component" value="Chromosome 10"/>
</dbReference>
<evidence type="ECO:0000313" key="3">
    <source>
        <dbReference type="Proteomes" id="UP000092716"/>
    </source>
</evidence>
<feature type="compositionally biased region" description="Polar residues" evidence="1">
    <location>
        <begin position="167"/>
        <end position="183"/>
    </location>
</feature>
<dbReference type="AlphaFoldDB" id="A0A1B1E0J8"/>
<evidence type="ECO:0008006" key="4">
    <source>
        <dbReference type="Google" id="ProtNLM"/>
    </source>
</evidence>
<organism evidence="2 3">
    <name type="scientific">Plasmodium coatneyi</name>
    <dbReference type="NCBI Taxonomy" id="208452"/>
    <lineage>
        <taxon>Eukaryota</taxon>
        <taxon>Sar</taxon>
        <taxon>Alveolata</taxon>
        <taxon>Apicomplexa</taxon>
        <taxon>Aconoidasida</taxon>
        <taxon>Haemosporida</taxon>
        <taxon>Plasmodiidae</taxon>
        <taxon>Plasmodium</taxon>
    </lineage>
</organism>
<reference evidence="3" key="1">
    <citation type="submission" date="2016-06" db="EMBL/GenBank/DDBJ databases">
        <title>First high quality genome sequence of Plasmodium coatneyi using continuous long reads from single molecule, real-time sequencing.</title>
        <authorList>
            <person name="Chien J.-T."/>
            <person name="Pakala S.B."/>
            <person name="Geraldo J.A."/>
            <person name="Lapp S.A."/>
            <person name="Barnwell J.W."/>
            <person name="Kissinger J.C."/>
            <person name="Galinski M.R."/>
            <person name="Humphrey J.C."/>
        </authorList>
    </citation>
    <scope>NUCLEOTIDE SEQUENCE [LARGE SCALE GENOMIC DNA]</scope>
    <source>
        <strain evidence="3">Hackeri</strain>
    </source>
</reference>
<dbReference type="GeneID" id="30909753"/>
<dbReference type="RefSeq" id="XP_019915248.1">
    <property type="nucleotide sequence ID" value="XM_020059823.1"/>
</dbReference>
<dbReference type="EMBL" id="CP016248">
    <property type="protein sequence ID" value="ANQ08553.1"/>
    <property type="molecule type" value="Genomic_DNA"/>
</dbReference>
<evidence type="ECO:0000313" key="2">
    <source>
        <dbReference type="EMBL" id="ANQ08553.1"/>
    </source>
</evidence>
<keyword evidence="3" id="KW-1185">Reference proteome</keyword>
<protein>
    <recommendedName>
        <fullName evidence="4">Nudix hydrolase domain-containing protein</fullName>
    </recommendedName>
</protein>
<feature type="region of interest" description="Disordered" evidence="1">
    <location>
        <begin position="235"/>
        <end position="261"/>
    </location>
</feature>
<gene>
    <name evidence="2" type="ORF">PCOAH_00030220</name>
</gene>